<dbReference type="AlphaFoldDB" id="A0A060UVT4"/>
<dbReference type="NCBIfam" id="NF033542">
    <property type="entry name" value="transpos_IS110"/>
    <property type="match status" value="1"/>
</dbReference>
<dbReference type="Proteomes" id="UP000193925">
    <property type="component" value="Chromosome AFERRI"/>
</dbReference>
<dbReference type="InterPro" id="IPR002525">
    <property type="entry name" value="Transp_IS110-like_N"/>
</dbReference>
<feature type="domain" description="Transposase IS110-like N-terminal" evidence="1">
    <location>
        <begin position="25"/>
        <end position="145"/>
    </location>
</feature>
<reference evidence="4 5" key="3">
    <citation type="submission" date="2017-03" db="EMBL/GenBank/DDBJ databases">
        <authorList>
            <person name="Regsiter A."/>
            <person name="William W."/>
        </authorList>
    </citation>
    <scope>NUCLEOTIDE SEQUENCE [LARGE SCALE GENOMIC DNA]</scope>
    <source>
        <strain evidence="4">PRJEB5721</strain>
    </source>
</reference>
<dbReference type="PANTHER" id="PTHR33055">
    <property type="entry name" value="TRANSPOSASE FOR INSERTION SEQUENCE ELEMENT IS1111A"/>
    <property type="match status" value="1"/>
</dbReference>
<evidence type="ECO:0000259" key="1">
    <source>
        <dbReference type="Pfam" id="PF01548"/>
    </source>
</evidence>
<dbReference type="GO" id="GO:0003677">
    <property type="term" value="F:DNA binding"/>
    <property type="evidence" value="ECO:0007669"/>
    <property type="project" value="InterPro"/>
</dbReference>
<gene>
    <name evidence="4" type="ORF">AFERRI_20815</name>
    <name evidence="3" type="ORF">AFERRI_420186</name>
</gene>
<keyword evidence="5" id="KW-1185">Reference proteome</keyword>
<evidence type="ECO:0000313" key="3">
    <source>
        <dbReference type="EMBL" id="CDQ10888.1"/>
    </source>
</evidence>
<dbReference type="EMBL" id="CCCS020000037">
    <property type="protein sequence ID" value="CDQ10888.1"/>
    <property type="molecule type" value="Genomic_DNA"/>
</dbReference>
<dbReference type="InterPro" id="IPR047650">
    <property type="entry name" value="Transpos_IS110"/>
</dbReference>
<dbReference type="EMBL" id="LT841305">
    <property type="protein sequence ID" value="SMH66026.1"/>
    <property type="molecule type" value="Genomic_DNA"/>
</dbReference>
<protein>
    <submittedName>
        <fullName evidence="3">Transposase</fullName>
    </submittedName>
</protein>
<sequence length="368" mass="41360">MQVTTYGLDLAKMVMQLHWVNMETGEIHRKQLKRRALLEFFANRQPGIVAMEACGSAPYWARELRKLGHEIRLIAAQFVRPFVKTNKNDAADAAAIREAVQRPDMRFVAVKSEEQQSVLSLHRIREQLIKMRAMQVNQIRGLLYEFGADLPQGSQKGLKAVPDALADLEKSLSPMLLDTVRQQLKRLEEMDKDIADIEKRLTLWKKGQEAVTRLMAIPGVGLLTATAIIATVGDMKSFRSGREVAAFLGLVPRQSGTGGKARLLGISKRGDTYLRTLLTHGARTVVNFQIKNRNPWIDKLLSRRPHNVVVVAQANKMARTIWALLVKNTEYVANHARNAAARVRQFIGKNRQFRNVAPAFIGVSAPIF</sequence>
<dbReference type="GO" id="GO:0006313">
    <property type="term" value="P:DNA transposition"/>
    <property type="evidence" value="ECO:0007669"/>
    <property type="project" value="InterPro"/>
</dbReference>
<dbReference type="Pfam" id="PF02371">
    <property type="entry name" value="Transposase_20"/>
    <property type="match status" value="1"/>
</dbReference>
<reference evidence="3" key="2">
    <citation type="submission" date="2014-07" db="EMBL/GenBank/DDBJ databases">
        <title>Initial genome analysis of the psychrotolerant acidophile Acidithiobacillus ferrivorans CF27: insights into iron and sulfur oxidation pathways and into biofilm formation.</title>
        <authorList>
            <person name="Talla E."/>
            <person name="Hedrich S."/>
            <person name="Mangenot S."/>
            <person name="Ji B."/>
            <person name="Johnson D.B."/>
            <person name="Barbe V."/>
            <person name="Bonnefoy V."/>
        </authorList>
    </citation>
    <scope>NUCLEOTIDE SEQUENCE [LARGE SCALE GENOMIC DNA]</scope>
    <source>
        <strain evidence="3">CF27</strain>
    </source>
</reference>
<name>A0A060UVT4_9PROT</name>
<dbReference type="Pfam" id="PF01548">
    <property type="entry name" value="DEDD_Tnp_IS110"/>
    <property type="match status" value="1"/>
</dbReference>
<proteinExistence type="predicted"/>
<accession>A0A060UVT4</accession>
<reference evidence="3" key="1">
    <citation type="submission" date="2014-03" db="EMBL/GenBank/DDBJ databases">
        <authorList>
            <person name="Genoscope - CEA"/>
        </authorList>
    </citation>
    <scope>NUCLEOTIDE SEQUENCE [LARGE SCALE GENOMIC DNA]</scope>
    <source>
        <strain evidence="3">CF27</strain>
    </source>
</reference>
<dbReference type="PANTHER" id="PTHR33055:SF3">
    <property type="entry name" value="PUTATIVE TRANSPOSASE FOR IS117-RELATED"/>
    <property type="match status" value="1"/>
</dbReference>
<feature type="domain" description="Transposase IS116/IS110/IS902 C-terminal" evidence="2">
    <location>
        <begin position="212"/>
        <end position="289"/>
    </location>
</feature>
<dbReference type="GO" id="GO:0004803">
    <property type="term" value="F:transposase activity"/>
    <property type="evidence" value="ECO:0007669"/>
    <property type="project" value="InterPro"/>
</dbReference>
<dbReference type="RefSeq" id="WP_370695928.1">
    <property type="nucleotide sequence ID" value="NZ_CCCS020000037.1"/>
</dbReference>
<evidence type="ECO:0000313" key="5">
    <source>
        <dbReference type="Proteomes" id="UP000193925"/>
    </source>
</evidence>
<evidence type="ECO:0000259" key="2">
    <source>
        <dbReference type="Pfam" id="PF02371"/>
    </source>
</evidence>
<organism evidence="3">
    <name type="scientific">Acidithiobacillus ferrivorans</name>
    <dbReference type="NCBI Taxonomy" id="160808"/>
    <lineage>
        <taxon>Bacteria</taxon>
        <taxon>Pseudomonadati</taxon>
        <taxon>Pseudomonadota</taxon>
        <taxon>Acidithiobacillia</taxon>
        <taxon>Acidithiobacillales</taxon>
        <taxon>Acidithiobacillaceae</taxon>
        <taxon>Acidithiobacillus</taxon>
    </lineage>
</organism>
<dbReference type="InterPro" id="IPR003346">
    <property type="entry name" value="Transposase_20"/>
</dbReference>
<evidence type="ECO:0000313" key="4">
    <source>
        <dbReference type="EMBL" id="SMH66026.1"/>
    </source>
</evidence>